<reference evidence="8 9" key="1">
    <citation type="journal article" date="2020" name="IScience">
        <title>Genome Sequencing of the Endangered Kingdonia uniflora (Circaeasteraceae, Ranunculales) Reveals Potential Mechanisms of Evolutionary Specialization.</title>
        <authorList>
            <person name="Sun Y."/>
            <person name="Deng T."/>
            <person name="Zhang A."/>
            <person name="Moore M.J."/>
            <person name="Landis J.B."/>
            <person name="Lin N."/>
            <person name="Zhang H."/>
            <person name="Zhang X."/>
            <person name="Huang J."/>
            <person name="Zhang X."/>
            <person name="Sun H."/>
            <person name="Wang H."/>
        </authorList>
    </citation>
    <scope>NUCLEOTIDE SEQUENCE [LARGE SCALE GENOMIC DNA]</scope>
    <source>
        <strain evidence="8">TB1705</strain>
        <tissue evidence="8">Leaf</tissue>
    </source>
</reference>
<organism evidence="8 9">
    <name type="scientific">Kingdonia uniflora</name>
    <dbReference type="NCBI Taxonomy" id="39325"/>
    <lineage>
        <taxon>Eukaryota</taxon>
        <taxon>Viridiplantae</taxon>
        <taxon>Streptophyta</taxon>
        <taxon>Embryophyta</taxon>
        <taxon>Tracheophyta</taxon>
        <taxon>Spermatophyta</taxon>
        <taxon>Magnoliopsida</taxon>
        <taxon>Ranunculales</taxon>
        <taxon>Circaeasteraceae</taxon>
        <taxon>Kingdonia</taxon>
    </lineage>
</organism>
<accession>A0A7J7LR18</accession>
<name>A0A7J7LR18_9MAGN</name>
<keyword evidence="9" id="KW-1185">Reference proteome</keyword>
<keyword evidence="2 6" id="KW-0479">Metal-binding</keyword>
<evidence type="ECO:0000256" key="6">
    <source>
        <dbReference type="RuleBase" id="RU367018"/>
    </source>
</evidence>
<dbReference type="AlphaFoldDB" id="A0A7J7LR18"/>
<dbReference type="InterPro" id="IPR006564">
    <property type="entry name" value="Znf_PMZ"/>
</dbReference>
<sequence length="696" mass="80263">MMTSYKSPNNIKCWIRRQHCPCGELKCYIKFEEGGDSELSKVEEASTSEVIVSESKVDVNVYPPYVGQTFFSDDDAFEYYASFAKKNGFAIRRESSKSSEKCGTYRRELVCYRAGVARHRKFVEPERQKNRKSTLCGCEGKMTIVKEFLGPVPQWTVKRFSNEHNHELLDADQLRLLPAYRKIPDGDRERILLLRKAGYSTCHIMKMLGSENGGDLDKLPYIERDVRNFIQTSAKKVSQEKDVSSLLQSCKNVQEKDASFLYEYTLDESGKLENIAWTYGDAVHAYEVFGDVVVFDTSYREITYDRLLAVWFGVDNHGKTIFFGSCLLQDETFHSFSWALQTFLRFMKGKSPQTMLADLDLGLRDAIIAELPNTNHAFCIWHIVSKRSSWFNYSLGSRYEEFSSEFTRLYTLDTVKDFECQWNQMVNFFGVGSNKHISLLFSLRESWALPYIRGYFHARMTTTECSKSIDAFLKEILSAQTCSDSFFEKVGMIVKYRNLAGEDEMEDIHIKTSMPIEEHASSILTPYAFNLLQYEIEMSLQFAAFDMPNGLYLVRHHKQMDGGNLVSWTPEDEDIHCSCKEFEFSGIICRHILRVLALRNYFHIPEKYLPIRWRRESSLVSKSTQNGTDEWSQAFHSLTTTLYTESSIAKERVDYVQAELKKVLIHVRNMQGGINCVALDLESVPQVDVRVANGTE</sequence>
<dbReference type="InterPro" id="IPR018289">
    <property type="entry name" value="MULE_transposase_dom"/>
</dbReference>
<comment type="function">
    <text evidence="6">Putative transcription activator involved in regulating light control of development.</text>
</comment>
<keyword evidence="6" id="KW-0539">Nucleus</keyword>
<evidence type="ECO:0000256" key="2">
    <source>
        <dbReference type="ARBA" id="ARBA00022723"/>
    </source>
</evidence>
<dbReference type="OrthoDB" id="591056at2759"/>
<dbReference type="PANTHER" id="PTHR31669">
    <property type="entry name" value="PROTEIN FAR1-RELATED SEQUENCE 10-RELATED"/>
    <property type="match status" value="1"/>
</dbReference>
<keyword evidence="4 6" id="KW-0862">Zinc</keyword>
<proteinExistence type="inferred from homology"/>
<dbReference type="Proteomes" id="UP000541444">
    <property type="component" value="Unassembled WGS sequence"/>
</dbReference>
<comment type="similarity">
    <text evidence="1 6">Belongs to the FHY3/FAR1 family.</text>
</comment>
<dbReference type="InterPro" id="IPR004330">
    <property type="entry name" value="FAR1_DNA_bnd_dom"/>
</dbReference>
<dbReference type="GO" id="GO:0006355">
    <property type="term" value="P:regulation of DNA-templated transcription"/>
    <property type="evidence" value="ECO:0007669"/>
    <property type="project" value="UniProtKB-UniRule"/>
</dbReference>
<feature type="domain" description="SWIM-type" evidence="7">
    <location>
        <begin position="564"/>
        <end position="600"/>
    </location>
</feature>
<dbReference type="Pfam" id="PF03101">
    <property type="entry name" value="FAR1"/>
    <property type="match status" value="1"/>
</dbReference>
<dbReference type="SMART" id="SM00575">
    <property type="entry name" value="ZnF_PMZ"/>
    <property type="match status" value="1"/>
</dbReference>
<dbReference type="InterPro" id="IPR007527">
    <property type="entry name" value="Znf_SWIM"/>
</dbReference>
<evidence type="ECO:0000313" key="9">
    <source>
        <dbReference type="Proteomes" id="UP000541444"/>
    </source>
</evidence>
<dbReference type="Pfam" id="PF10551">
    <property type="entry name" value="MULE"/>
    <property type="match status" value="1"/>
</dbReference>
<comment type="subcellular location">
    <subcellularLocation>
        <location evidence="6">Nucleus</location>
    </subcellularLocation>
</comment>
<dbReference type="GO" id="GO:0008270">
    <property type="term" value="F:zinc ion binding"/>
    <property type="evidence" value="ECO:0007669"/>
    <property type="project" value="UniProtKB-UniRule"/>
</dbReference>
<dbReference type="PROSITE" id="PS50966">
    <property type="entry name" value="ZF_SWIM"/>
    <property type="match status" value="1"/>
</dbReference>
<gene>
    <name evidence="8" type="ORF">GIB67_013418</name>
</gene>
<dbReference type="Pfam" id="PF04434">
    <property type="entry name" value="SWIM"/>
    <property type="match status" value="1"/>
</dbReference>
<evidence type="ECO:0000256" key="4">
    <source>
        <dbReference type="ARBA" id="ARBA00022833"/>
    </source>
</evidence>
<dbReference type="EMBL" id="JACGCM010002086">
    <property type="protein sequence ID" value="KAF6145067.1"/>
    <property type="molecule type" value="Genomic_DNA"/>
</dbReference>
<evidence type="ECO:0000313" key="8">
    <source>
        <dbReference type="EMBL" id="KAF6145067.1"/>
    </source>
</evidence>
<protein>
    <recommendedName>
        <fullName evidence="6">Protein FAR1-RELATED SEQUENCE</fullName>
    </recommendedName>
</protein>
<keyword evidence="3 5" id="KW-0863">Zinc-finger</keyword>
<evidence type="ECO:0000256" key="3">
    <source>
        <dbReference type="ARBA" id="ARBA00022771"/>
    </source>
</evidence>
<dbReference type="Pfam" id="PF26175">
    <property type="entry name" value="HTH_FAR1"/>
    <property type="match status" value="1"/>
</dbReference>
<evidence type="ECO:0000256" key="1">
    <source>
        <dbReference type="ARBA" id="ARBA00005889"/>
    </source>
</evidence>
<dbReference type="GO" id="GO:0005634">
    <property type="term" value="C:nucleus"/>
    <property type="evidence" value="ECO:0007669"/>
    <property type="project" value="UniProtKB-SubCell"/>
</dbReference>
<comment type="caution">
    <text evidence="8">The sequence shown here is derived from an EMBL/GenBank/DDBJ whole genome shotgun (WGS) entry which is preliminary data.</text>
</comment>
<dbReference type="InterPro" id="IPR031052">
    <property type="entry name" value="FHY3/FAR1"/>
</dbReference>
<evidence type="ECO:0000259" key="7">
    <source>
        <dbReference type="PROSITE" id="PS50966"/>
    </source>
</evidence>
<evidence type="ECO:0000256" key="5">
    <source>
        <dbReference type="PROSITE-ProRule" id="PRU00325"/>
    </source>
</evidence>
<dbReference type="InterPro" id="IPR058778">
    <property type="entry name" value="HTH_FAR1-11-like"/>
</dbReference>
<dbReference type="PANTHER" id="PTHR31669:SF174">
    <property type="entry name" value="PROTEIN FAR1-RELATED SEQUENCE 10-RELATED"/>
    <property type="match status" value="1"/>
</dbReference>